<evidence type="ECO:0008006" key="3">
    <source>
        <dbReference type="Google" id="ProtNLM"/>
    </source>
</evidence>
<organism evidence="1 2">
    <name type="scientific">Batillaria attramentaria</name>
    <dbReference type="NCBI Taxonomy" id="370345"/>
    <lineage>
        <taxon>Eukaryota</taxon>
        <taxon>Metazoa</taxon>
        <taxon>Spiralia</taxon>
        <taxon>Lophotrochozoa</taxon>
        <taxon>Mollusca</taxon>
        <taxon>Gastropoda</taxon>
        <taxon>Caenogastropoda</taxon>
        <taxon>Sorbeoconcha</taxon>
        <taxon>Cerithioidea</taxon>
        <taxon>Batillariidae</taxon>
        <taxon>Batillaria</taxon>
    </lineage>
</organism>
<evidence type="ECO:0000313" key="1">
    <source>
        <dbReference type="EMBL" id="KAK7486936.1"/>
    </source>
</evidence>
<sequence length="90" mass="9884">MSALLDAVPPLALSLVSCPLELLLQRQRLPCFALSPNRFNWKISTLCNERTPLPYHHLATSDAHSSIIGGARLSPVIPPSLCGALSRRRR</sequence>
<reference evidence="1 2" key="1">
    <citation type="journal article" date="2023" name="Sci. Data">
        <title>Genome assembly of the Korean intertidal mud-creeper Batillaria attramentaria.</title>
        <authorList>
            <person name="Patra A.K."/>
            <person name="Ho P.T."/>
            <person name="Jun S."/>
            <person name="Lee S.J."/>
            <person name="Kim Y."/>
            <person name="Won Y.J."/>
        </authorList>
    </citation>
    <scope>NUCLEOTIDE SEQUENCE [LARGE SCALE GENOMIC DNA]</scope>
    <source>
        <strain evidence="1">Wonlab-2016</strain>
    </source>
</reference>
<gene>
    <name evidence="1" type="ORF">BaRGS_00021907</name>
</gene>
<proteinExistence type="predicted"/>
<dbReference type="Proteomes" id="UP001519460">
    <property type="component" value="Unassembled WGS sequence"/>
</dbReference>
<feature type="non-terminal residue" evidence="1">
    <location>
        <position position="90"/>
    </location>
</feature>
<dbReference type="EMBL" id="JACVVK020000172">
    <property type="protein sequence ID" value="KAK7486936.1"/>
    <property type="molecule type" value="Genomic_DNA"/>
</dbReference>
<accession>A0ABD0KIX9</accession>
<evidence type="ECO:0000313" key="2">
    <source>
        <dbReference type="Proteomes" id="UP001519460"/>
    </source>
</evidence>
<dbReference type="AlphaFoldDB" id="A0ABD0KIX9"/>
<keyword evidence="2" id="KW-1185">Reference proteome</keyword>
<name>A0ABD0KIX9_9CAEN</name>
<protein>
    <recommendedName>
        <fullName evidence="3">Secreted protein</fullName>
    </recommendedName>
</protein>
<comment type="caution">
    <text evidence="1">The sequence shown here is derived from an EMBL/GenBank/DDBJ whole genome shotgun (WGS) entry which is preliminary data.</text>
</comment>